<organism evidence="1 2">
    <name type="scientific">Penicillium cataractarum</name>
    <dbReference type="NCBI Taxonomy" id="2100454"/>
    <lineage>
        <taxon>Eukaryota</taxon>
        <taxon>Fungi</taxon>
        <taxon>Dikarya</taxon>
        <taxon>Ascomycota</taxon>
        <taxon>Pezizomycotina</taxon>
        <taxon>Eurotiomycetes</taxon>
        <taxon>Eurotiomycetidae</taxon>
        <taxon>Eurotiales</taxon>
        <taxon>Aspergillaceae</taxon>
        <taxon>Penicillium</taxon>
    </lineage>
</organism>
<proteinExistence type="predicted"/>
<comment type="caution">
    <text evidence="1">The sequence shown here is derived from an EMBL/GenBank/DDBJ whole genome shotgun (WGS) entry which is preliminary data.</text>
</comment>
<dbReference type="EMBL" id="JAPZBS010000007">
    <property type="protein sequence ID" value="KAJ5367992.1"/>
    <property type="molecule type" value="Genomic_DNA"/>
</dbReference>
<dbReference type="GeneID" id="81439850"/>
<keyword evidence="2" id="KW-1185">Reference proteome</keyword>
<sequence length="122" mass="13511">MPRLGTIAVLINQSSAGRVTNSVNHVDLESGLELEEQSQRSVTEYYLPEFFTSETPSSGMRYSPIHNWIAELPSAEPYLVWDVDQSDFDSSDYITSDSSDYITLKCESTIGSTQANSQSTTS</sequence>
<gene>
    <name evidence="1" type="ORF">N7496_007752</name>
</gene>
<dbReference type="Proteomes" id="UP001147782">
    <property type="component" value="Unassembled WGS sequence"/>
</dbReference>
<accession>A0A9W9V443</accession>
<name>A0A9W9V443_9EURO</name>
<reference evidence="1" key="1">
    <citation type="submission" date="2022-11" db="EMBL/GenBank/DDBJ databases">
        <authorList>
            <person name="Petersen C."/>
        </authorList>
    </citation>
    <scope>NUCLEOTIDE SEQUENCE</scope>
    <source>
        <strain evidence="1">IBT 29864</strain>
    </source>
</reference>
<protein>
    <submittedName>
        <fullName evidence="1">Uncharacterized protein</fullName>
    </submittedName>
</protein>
<evidence type="ECO:0000313" key="2">
    <source>
        <dbReference type="Proteomes" id="UP001147782"/>
    </source>
</evidence>
<dbReference type="RefSeq" id="XP_056552734.1">
    <property type="nucleotide sequence ID" value="XM_056700671.1"/>
</dbReference>
<reference evidence="1" key="2">
    <citation type="journal article" date="2023" name="IMA Fungus">
        <title>Comparative genomic study of the Penicillium genus elucidates a diverse pangenome and 15 lateral gene transfer events.</title>
        <authorList>
            <person name="Petersen C."/>
            <person name="Sorensen T."/>
            <person name="Nielsen M.R."/>
            <person name="Sondergaard T.E."/>
            <person name="Sorensen J.L."/>
            <person name="Fitzpatrick D.A."/>
            <person name="Frisvad J.C."/>
            <person name="Nielsen K.L."/>
        </authorList>
    </citation>
    <scope>NUCLEOTIDE SEQUENCE</scope>
    <source>
        <strain evidence="1">IBT 29864</strain>
    </source>
</reference>
<dbReference type="AlphaFoldDB" id="A0A9W9V443"/>
<evidence type="ECO:0000313" key="1">
    <source>
        <dbReference type="EMBL" id="KAJ5367992.1"/>
    </source>
</evidence>